<keyword evidence="4 6" id="KW-0067">ATP-binding</keyword>
<comment type="similarity">
    <text evidence="1">Belongs to the ABC transporter superfamily.</text>
</comment>
<name>C6RFN5_9BACT</name>
<comment type="caution">
    <text evidence="6">The sequence shown here is derived from an EMBL/GenBank/DDBJ whole genome shotgun (WGS) entry which is preliminary data.</text>
</comment>
<keyword evidence="2" id="KW-0813">Transport</keyword>
<dbReference type="AlphaFoldDB" id="C6RFN5"/>
<evidence type="ECO:0000256" key="2">
    <source>
        <dbReference type="ARBA" id="ARBA00022448"/>
    </source>
</evidence>
<accession>C6RFN5</accession>
<dbReference type="InterPro" id="IPR003439">
    <property type="entry name" value="ABC_transporter-like_ATP-bd"/>
</dbReference>
<dbReference type="RefSeq" id="WP_002948154.1">
    <property type="nucleotide sequence ID" value="NZ_ACVQ01000017.1"/>
</dbReference>
<evidence type="ECO:0000313" key="7">
    <source>
        <dbReference type="Proteomes" id="UP000003107"/>
    </source>
</evidence>
<proteinExistence type="inferred from homology"/>
<dbReference type="PROSITE" id="PS50893">
    <property type="entry name" value="ABC_TRANSPORTER_2"/>
    <property type="match status" value="1"/>
</dbReference>
<reference evidence="6 7" key="1">
    <citation type="submission" date="2009-07" db="EMBL/GenBank/DDBJ databases">
        <authorList>
            <person name="Madupu R."/>
            <person name="Sebastian Y."/>
            <person name="Durkin A.S."/>
            <person name="Torralba M."/>
            <person name="Methe B."/>
            <person name="Sutton G.G."/>
            <person name="Strausberg R.L."/>
            <person name="Nelson K.E."/>
        </authorList>
    </citation>
    <scope>NUCLEOTIDE SEQUENCE [LARGE SCALE GENOMIC DNA]</scope>
    <source>
        <strain evidence="6 7">RM3277</strain>
    </source>
</reference>
<dbReference type="InterPro" id="IPR003593">
    <property type="entry name" value="AAA+_ATPase"/>
</dbReference>
<evidence type="ECO:0000259" key="5">
    <source>
        <dbReference type="PROSITE" id="PS50893"/>
    </source>
</evidence>
<dbReference type="Pfam" id="PF00005">
    <property type="entry name" value="ABC_tran"/>
    <property type="match status" value="1"/>
</dbReference>
<dbReference type="OrthoDB" id="5515229at2"/>
<dbReference type="STRING" id="553219.CAMSH0001_0541"/>
<dbReference type="SUPFAM" id="SSF52540">
    <property type="entry name" value="P-loop containing nucleoside triphosphate hydrolases"/>
    <property type="match status" value="1"/>
</dbReference>
<dbReference type="PANTHER" id="PTHR42734:SF6">
    <property type="entry name" value="MOLYBDATE IMPORT ATP-BINDING PROTEIN MOLC"/>
    <property type="match status" value="1"/>
</dbReference>
<dbReference type="InterPro" id="IPR050153">
    <property type="entry name" value="Metal_Ion_Import_ABC"/>
</dbReference>
<gene>
    <name evidence="6" type="ORF">CAMSH0001_0541</name>
</gene>
<dbReference type="GO" id="GO:0005524">
    <property type="term" value="F:ATP binding"/>
    <property type="evidence" value="ECO:0007669"/>
    <property type="project" value="UniProtKB-KW"/>
</dbReference>
<sequence length="257" mass="28500">MRTEGSLLSIKDAGFFYEEGKFLFKKLSFEIERGQILAILGLNGQGKSTLMSCMMGILGLKEGHLSTQAKFGFLPQSFSVAFDYSVQDIVAMGRVRDISLFSKPSKRDVQICLDALESLEISHLKNKRFNSLSGGQKQLVLFARAIASKSEILFLDEPASALDIKNQDRVLSLIVNLKQKSNASIVFTTHQPNHALAVADRTLILKDDLSYVYGPSAEVLNEENLNALYRVRMKTAEFDVAGEQIPSITQIFSAQVK</sequence>
<feature type="domain" description="ABC transporter" evidence="5">
    <location>
        <begin position="8"/>
        <end position="232"/>
    </location>
</feature>
<organism evidence="6 7">
    <name type="scientific">Campylobacter showae RM3277</name>
    <dbReference type="NCBI Taxonomy" id="553219"/>
    <lineage>
        <taxon>Bacteria</taxon>
        <taxon>Pseudomonadati</taxon>
        <taxon>Campylobacterota</taxon>
        <taxon>Epsilonproteobacteria</taxon>
        <taxon>Campylobacterales</taxon>
        <taxon>Campylobacteraceae</taxon>
        <taxon>Campylobacter</taxon>
    </lineage>
</organism>
<evidence type="ECO:0000256" key="1">
    <source>
        <dbReference type="ARBA" id="ARBA00005417"/>
    </source>
</evidence>
<dbReference type="GO" id="GO:0016887">
    <property type="term" value="F:ATP hydrolysis activity"/>
    <property type="evidence" value="ECO:0007669"/>
    <property type="project" value="InterPro"/>
</dbReference>
<dbReference type="EMBL" id="ACVQ01000017">
    <property type="protein sequence ID" value="EET80043.1"/>
    <property type="molecule type" value="Genomic_DNA"/>
</dbReference>
<dbReference type="SMART" id="SM00382">
    <property type="entry name" value="AAA"/>
    <property type="match status" value="1"/>
</dbReference>
<dbReference type="Gene3D" id="3.40.50.300">
    <property type="entry name" value="P-loop containing nucleotide triphosphate hydrolases"/>
    <property type="match status" value="1"/>
</dbReference>
<dbReference type="InterPro" id="IPR027417">
    <property type="entry name" value="P-loop_NTPase"/>
</dbReference>
<dbReference type="GeneID" id="60990241"/>
<dbReference type="Proteomes" id="UP000003107">
    <property type="component" value="Unassembled WGS sequence"/>
</dbReference>
<evidence type="ECO:0000256" key="4">
    <source>
        <dbReference type="ARBA" id="ARBA00022840"/>
    </source>
</evidence>
<dbReference type="PANTHER" id="PTHR42734">
    <property type="entry name" value="METAL TRANSPORT SYSTEM ATP-BINDING PROTEIN TM_0124-RELATED"/>
    <property type="match status" value="1"/>
</dbReference>
<evidence type="ECO:0000313" key="6">
    <source>
        <dbReference type="EMBL" id="EET80043.1"/>
    </source>
</evidence>
<dbReference type="PROSITE" id="PS00211">
    <property type="entry name" value="ABC_TRANSPORTER_1"/>
    <property type="match status" value="1"/>
</dbReference>
<protein>
    <submittedName>
        <fullName evidence="6">ABC transporter, ATP-binding protein</fullName>
    </submittedName>
</protein>
<dbReference type="InterPro" id="IPR017871">
    <property type="entry name" value="ABC_transporter-like_CS"/>
</dbReference>
<keyword evidence="7" id="KW-1185">Reference proteome</keyword>
<dbReference type="eggNOG" id="COG1120">
    <property type="taxonomic scope" value="Bacteria"/>
</dbReference>
<keyword evidence="3" id="KW-0547">Nucleotide-binding</keyword>
<evidence type="ECO:0000256" key="3">
    <source>
        <dbReference type="ARBA" id="ARBA00022741"/>
    </source>
</evidence>